<dbReference type="Proteomes" id="UP000248557">
    <property type="component" value="Unassembled WGS sequence"/>
</dbReference>
<evidence type="ECO:0000313" key="2">
    <source>
        <dbReference type="EMBL" id="RAP02587.1"/>
    </source>
</evidence>
<dbReference type="RefSeq" id="WP_112149705.1">
    <property type="nucleotide sequence ID" value="NZ_NGJK01000081.1"/>
</dbReference>
<sequence length="415" mass="45002">MKKLSNPYVFIGVLLLTVIVSGLMCNITTANTNNTNSIMVANGSTVVSGDLLIDTQNMKKVPLFAEPGNILRPIKNRDFSTAYMSLITGAAPKDVIKNNSYITANGRISSKLDGPAKVNIDENGKVSLNAPKSMIWGYKLPYTVAVKNGDSINLVQNNKTIKTLKESEINNDTVPTDFVSANSLKTWFETANDGNNVTVDYYLGNFNDNRTGVYGEKNISHLFGNDTYTYMRNYTAYAPVLVYEHNATENEISNATSTVRDLAGYPTQVRAANAKEFANGWNNTIVPPHSTAHGKENVSFTPIVESEATSGSATHGVCPAGRSLRDAIVALGNPLPVGMSAGDEAILYEYRPTIDVAISNNRDYPIKVVMWSEGDGGSTQIFTKIYELKDNATYTDTNSTSNSTSDTDSTNESSV</sequence>
<dbReference type="AlphaFoldDB" id="A0A328Q2S5"/>
<dbReference type="EMBL" id="NGJK01000081">
    <property type="protein sequence ID" value="RAP02587.1"/>
    <property type="molecule type" value="Genomic_DNA"/>
</dbReference>
<accession>A0A328Q2S5</accession>
<evidence type="ECO:0000313" key="3">
    <source>
        <dbReference type="Proteomes" id="UP000248557"/>
    </source>
</evidence>
<protein>
    <submittedName>
        <fullName evidence="2">Uncharacterized protein</fullName>
    </submittedName>
</protein>
<comment type="caution">
    <text evidence="2">The sequence shown here is derived from an EMBL/GenBank/DDBJ whole genome shotgun (WGS) entry which is preliminary data.</text>
</comment>
<evidence type="ECO:0000256" key="1">
    <source>
        <dbReference type="SAM" id="MobiDB-lite"/>
    </source>
</evidence>
<reference evidence="2 3" key="1">
    <citation type="submission" date="2017-05" db="EMBL/GenBank/DDBJ databases">
        <title>Host range expansion of the Methanosphaera genus to humans and monogastric animals involves recent and extensive reduction in genome content.</title>
        <authorList>
            <person name="Hoedt E.C."/>
            <person name="Volmer J.G."/>
            <person name="Parks D.H."/>
            <person name="Rosewarne C.P."/>
            <person name="Denman S.E."/>
            <person name="Mcsweeney C.S."/>
            <person name="O Cuiv P."/>
            <person name="Hugenholtz P."/>
            <person name="Tyson G.W."/>
            <person name="Morrison M."/>
        </authorList>
    </citation>
    <scope>NUCLEOTIDE SEQUENCE [LARGE SCALE GENOMIC DNA]</scope>
    <source>
        <strain evidence="2 3">PA5</strain>
    </source>
</reference>
<feature type="region of interest" description="Disordered" evidence="1">
    <location>
        <begin position="394"/>
        <end position="415"/>
    </location>
</feature>
<organism evidence="2 3">
    <name type="scientific">Methanosphaera stadtmanae</name>
    <dbReference type="NCBI Taxonomy" id="2317"/>
    <lineage>
        <taxon>Archaea</taxon>
        <taxon>Methanobacteriati</taxon>
        <taxon>Methanobacteriota</taxon>
        <taxon>Methanomada group</taxon>
        <taxon>Methanobacteria</taxon>
        <taxon>Methanobacteriales</taxon>
        <taxon>Methanobacteriaceae</taxon>
        <taxon>Methanosphaera</taxon>
    </lineage>
</organism>
<gene>
    <name evidence="2" type="ORF">CA615_06410</name>
</gene>
<name>A0A328Q2S5_9EURY</name>
<proteinExistence type="predicted"/>